<dbReference type="InterPro" id="IPR016166">
    <property type="entry name" value="FAD-bd_PCMH"/>
</dbReference>
<proteinExistence type="inferred from homology"/>
<dbReference type="EMBL" id="JAFMOF010000003">
    <property type="protein sequence ID" value="MBO0655511.1"/>
    <property type="molecule type" value="Genomic_DNA"/>
</dbReference>
<dbReference type="Pfam" id="PF09265">
    <property type="entry name" value="Cytokin-bind"/>
    <property type="match status" value="1"/>
</dbReference>
<keyword evidence="3" id="KW-0285">Flavoprotein</keyword>
<evidence type="ECO:0000256" key="1">
    <source>
        <dbReference type="ARBA" id="ARBA00001974"/>
    </source>
</evidence>
<dbReference type="InterPro" id="IPR016170">
    <property type="entry name" value="Cytok_DH_C_sf"/>
</dbReference>
<dbReference type="Pfam" id="PF01565">
    <property type="entry name" value="FAD_binding_4"/>
    <property type="match status" value="1"/>
</dbReference>
<dbReference type="GO" id="GO:0009690">
    <property type="term" value="P:cytokinin metabolic process"/>
    <property type="evidence" value="ECO:0007669"/>
    <property type="project" value="InterPro"/>
</dbReference>
<dbReference type="InterPro" id="IPR036318">
    <property type="entry name" value="FAD-bd_PCMH-like_sf"/>
</dbReference>
<evidence type="ECO:0000313" key="7">
    <source>
        <dbReference type="EMBL" id="MBO0655511.1"/>
    </source>
</evidence>
<dbReference type="InterPro" id="IPR050432">
    <property type="entry name" value="FAD-linked_Oxidoreductases_BP"/>
</dbReference>
<evidence type="ECO:0000313" key="8">
    <source>
        <dbReference type="Proteomes" id="UP000664781"/>
    </source>
</evidence>
<dbReference type="RefSeq" id="WP_207248070.1">
    <property type="nucleotide sequence ID" value="NZ_JAFMOF010000003.1"/>
</dbReference>
<dbReference type="AlphaFoldDB" id="A0A939JNP0"/>
<evidence type="ECO:0000256" key="3">
    <source>
        <dbReference type="ARBA" id="ARBA00022630"/>
    </source>
</evidence>
<dbReference type="SUPFAM" id="SSF56176">
    <property type="entry name" value="FAD-binding/transporter-associated domain-like"/>
    <property type="match status" value="1"/>
</dbReference>
<dbReference type="GO" id="GO:0019139">
    <property type="term" value="F:cytokinin dehydrogenase activity"/>
    <property type="evidence" value="ECO:0007669"/>
    <property type="project" value="InterPro"/>
</dbReference>
<dbReference type="Gene3D" id="3.40.462.10">
    <property type="entry name" value="FAD-linked oxidases, C-terminal domain"/>
    <property type="match status" value="1"/>
</dbReference>
<dbReference type="PROSITE" id="PS51387">
    <property type="entry name" value="FAD_PCMH"/>
    <property type="match status" value="1"/>
</dbReference>
<dbReference type="InterPro" id="IPR016169">
    <property type="entry name" value="FAD-bd_PCMH_sub2"/>
</dbReference>
<dbReference type="GO" id="GO:0071949">
    <property type="term" value="F:FAD binding"/>
    <property type="evidence" value="ECO:0007669"/>
    <property type="project" value="InterPro"/>
</dbReference>
<accession>A0A939JNP0</accession>
<dbReference type="Gene3D" id="3.30.43.10">
    <property type="entry name" value="Uridine Diphospho-n-acetylenolpyruvylglucosamine Reductase, domain 2"/>
    <property type="match status" value="1"/>
</dbReference>
<gene>
    <name evidence="7" type="ORF">J1792_22845</name>
</gene>
<evidence type="ECO:0000256" key="5">
    <source>
        <dbReference type="ARBA" id="ARBA00023002"/>
    </source>
</evidence>
<evidence type="ECO:0000256" key="2">
    <source>
        <dbReference type="ARBA" id="ARBA00005466"/>
    </source>
</evidence>
<reference evidence="7" key="1">
    <citation type="submission" date="2021-03" db="EMBL/GenBank/DDBJ databases">
        <title>Streptomyces strains.</title>
        <authorList>
            <person name="Lund M.B."/>
            <person name="Toerring T."/>
        </authorList>
    </citation>
    <scope>NUCLEOTIDE SEQUENCE</scope>
    <source>
        <strain evidence="7">JCM 4242</strain>
    </source>
</reference>
<dbReference type="Gene3D" id="3.30.465.10">
    <property type="match status" value="1"/>
</dbReference>
<dbReference type="InterPro" id="IPR006094">
    <property type="entry name" value="Oxid_FAD_bind_N"/>
</dbReference>
<dbReference type="PANTHER" id="PTHR13878:SF53">
    <property type="entry name" value="CYTOKININ DEHYDROGENASE 6"/>
    <property type="match status" value="1"/>
</dbReference>
<keyword evidence="8" id="KW-1185">Reference proteome</keyword>
<dbReference type="InterPro" id="IPR016167">
    <property type="entry name" value="FAD-bd_PCMH_sub1"/>
</dbReference>
<dbReference type="SUPFAM" id="SSF55103">
    <property type="entry name" value="FAD-linked oxidases, C-terminal domain"/>
    <property type="match status" value="1"/>
</dbReference>
<protein>
    <submittedName>
        <fullName evidence="7">FAD-binding protein</fullName>
    </submittedName>
</protein>
<evidence type="ECO:0000256" key="4">
    <source>
        <dbReference type="ARBA" id="ARBA00022827"/>
    </source>
</evidence>
<comment type="caution">
    <text evidence="7">The sequence shown here is derived from an EMBL/GenBank/DDBJ whole genome shotgun (WGS) entry which is preliminary data.</text>
</comment>
<dbReference type="InterPro" id="IPR015345">
    <property type="entry name" value="Cytokinin_DH_FAD/cytokin-bd"/>
</dbReference>
<comment type="similarity">
    <text evidence="2">Belongs to the oxygen-dependent FAD-linked oxidoreductase family.</text>
</comment>
<dbReference type="Proteomes" id="UP000664781">
    <property type="component" value="Unassembled WGS sequence"/>
</dbReference>
<dbReference type="PANTHER" id="PTHR13878">
    <property type="entry name" value="GULONOLACTONE OXIDASE"/>
    <property type="match status" value="1"/>
</dbReference>
<keyword evidence="4" id="KW-0274">FAD</keyword>
<organism evidence="7 8">
    <name type="scientific">Streptomyces triculaminicus</name>
    <dbReference type="NCBI Taxonomy" id="2816232"/>
    <lineage>
        <taxon>Bacteria</taxon>
        <taxon>Bacillati</taxon>
        <taxon>Actinomycetota</taxon>
        <taxon>Actinomycetes</taxon>
        <taxon>Kitasatosporales</taxon>
        <taxon>Streptomycetaceae</taxon>
        <taxon>Streptomyces</taxon>
    </lineage>
</organism>
<dbReference type="InterPro" id="IPR016164">
    <property type="entry name" value="FAD-linked_Oxase-like_C"/>
</dbReference>
<keyword evidence="5" id="KW-0560">Oxidoreductase</keyword>
<feature type="domain" description="FAD-binding PCMH-type" evidence="6">
    <location>
        <begin position="36"/>
        <end position="206"/>
    </location>
</feature>
<evidence type="ECO:0000259" key="6">
    <source>
        <dbReference type="PROSITE" id="PS51387"/>
    </source>
</evidence>
<comment type="cofactor">
    <cofactor evidence="1">
        <name>FAD</name>
        <dbReference type="ChEBI" id="CHEBI:57692"/>
    </cofactor>
</comment>
<name>A0A939JNP0_9ACTN</name>
<sequence>MVVKTIVGEAVPGLRGVLSTREADLDAAARDFGNRVRRRPLAVLRPADAGDVAAVVRFGREHGITVVPRGAGHAVDGQAQARDGIVVDLSSLDGVGEAGPDAVTVDAGARWDAVADAVLPAGLTPIVLPDHLGLTVGGTLSAGGFGGTSHRHGCVADTVRDLEVVTRSGERVTCSPTGNAALFDAVRGTQGEHGIVTRATLALTRAPGAARRHLLPYRDLGTFLADQRRLIEDGRFHHVEGQARPAGDGEGAGWVFVLEAMAAFDPPHEPDDRALLAGLSHRRGAEETETTGYGDFLRRAAPLEARLRDTGSWQDDPHPRCNVLLPGRHAEDVIAATLAGLTAADIGPGGGVLLYPVPTERILAPHAPKAAGDAVTVLFGLQRTAPRGDPDALERMLRGNEALREAAAAVGGVRYTAPTAFHEARATSGTRPTT</sequence>